<dbReference type="Gene3D" id="3.50.50.60">
    <property type="entry name" value="FAD/NAD(P)-binding domain"/>
    <property type="match status" value="1"/>
</dbReference>
<feature type="domain" description="FAD dependent oxidoreductase" evidence="2">
    <location>
        <begin position="16"/>
        <end position="130"/>
    </location>
</feature>
<dbReference type="EMBL" id="UAVU01000009">
    <property type="protein sequence ID" value="SQC92255.1"/>
    <property type="molecule type" value="Genomic_DNA"/>
</dbReference>
<dbReference type="AlphaFoldDB" id="A0A2X3JBL9"/>
<evidence type="ECO:0000313" key="4">
    <source>
        <dbReference type="Proteomes" id="UP000251197"/>
    </source>
</evidence>
<evidence type="ECO:0000259" key="2">
    <source>
        <dbReference type="Pfam" id="PF01266"/>
    </source>
</evidence>
<reference evidence="3 4" key="1">
    <citation type="submission" date="2018-06" db="EMBL/GenBank/DDBJ databases">
        <authorList>
            <consortium name="Pathogen Informatics"/>
            <person name="Doyle S."/>
        </authorList>
    </citation>
    <scope>NUCLEOTIDE SEQUENCE [LARGE SCALE GENOMIC DNA]</scope>
    <source>
        <strain evidence="3 4">NCTC12120</strain>
    </source>
</reference>
<organism evidence="3 4">
    <name type="scientific">Cedecea neteri</name>
    <dbReference type="NCBI Taxonomy" id="158822"/>
    <lineage>
        <taxon>Bacteria</taxon>
        <taxon>Pseudomonadati</taxon>
        <taxon>Pseudomonadota</taxon>
        <taxon>Gammaproteobacteria</taxon>
        <taxon>Enterobacterales</taxon>
        <taxon>Enterobacteriaceae</taxon>
        <taxon>Cedecea</taxon>
    </lineage>
</organism>
<dbReference type="SUPFAM" id="SSF51905">
    <property type="entry name" value="FAD/NAD(P)-binding domain"/>
    <property type="match status" value="1"/>
</dbReference>
<dbReference type="InterPro" id="IPR052745">
    <property type="entry name" value="G3P_Oxidase/Oxidoreductase"/>
</dbReference>
<evidence type="ECO:0000313" key="3">
    <source>
        <dbReference type="EMBL" id="SQC92255.1"/>
    </source>
</evidence>
<dbReference type="EC" id="1.1.3.15" evidence="3"/>
<protein>
    <submittedName>
        <fullName evidence="3">L-2-hydroxyglutarate oxidase LhgO</fullName>
        <ecNumber evidence="3">1.1.3.15</ecNumber>
    </submittedName>
</protein>
<dbReference type="Proteomes" id="UP000251197">
    <property type="component" value="Unassembled WGS sequence"/>
</dbReference>
<sequence>MRHYLALCRRLIKTASKDVEQISAREIYRREPNLASGALGGVYVPGEYVIDPWSAPLAYVTQAVMHGGKYHFDCEVQNVVQAHEGWLLDTSKGRVRSQLVINCAGNHGDLIDGLWRTPEFEIHPRKGQFFGVR</sequence>
<gene>
    <name evidence="3" type="primary">lhgO</name>
    <name evidence="3" type="ORF">NCTC12120_05449</name>
</gene>
<dbReference type="InterPro" id="IPR036188">
    <property type="entry name" value="FAD/NAD-bd_sf"/>
</dbReference>
<dbReference type="Pfam" id="PF01266">
    <property type="entry name" value="DAO"/>
    <property type="match status" value="1"/>
</dbReference>
<dbReference type="InterPro" id="IPR006076">
    <property type="entry name" value="FAD-dep_OxRdtase"/>
</dbReference>
<dbReference type="GO" id="GO:0003973">
    <property type="term" value="F:(S)-2-hydroxy-acid oxidase activity"/>
    <property type="evidence" value="ECO:0007669"/>
    <property type="project" value="UniProtKB-EC"/>
</dbReference>
<keyword evidence="1 3" id="KW-0560">Oxidoreductase</keyword>
<proteinExistence type="predicted"/>
<accession>A0A2X3JBL9</accession>
<dbReference type="PANTHER" id="PTHR42720:SF1">
    <property type="entry name" value="GLYCEROL 3-PHOSPHATE OXIDASE"/>
    <property type="match status" value="1"/>
</dbReference>
<dbReference type="PANTHER" id="PTHR42720">
    <property type="entry name" value="GLYCEROL-3-PHOSPHATE DEHYDROGENASE"/>
    <property type="match status" value="1"/>
</dbReference>
<dbReference type="Gene3D" id="3.30.9.10">
    <property type="entry name" value="D-Amino Acid Oxidase, subunit A, domain 2"/>
    <property type="match status" value="1"/>
</dbReference>
<evidence type="ECO:0000256" key="1">
    <source>
        <dbReference type="ARBA" id="ARBA00023002"/>
    </source>
</evidence>
<name>A0A2X3JBL9_9ENTR</name>